<dbReference type="InterPro" id="IPR000269">
    <property type="entry name" value="Cu_amine_oxidase"/>
</dbReference>
<comment type="PTM">
    <text evidence="1">Topaquinone (TPQ) is generated by copper-dependent autoxidation of a specific tyrosyl residue.</text>
</comment>
<keyword evidence="1" id="KW-0560">Oxidoreductase</keyword>
<name>M1B1K3_SOLTU</name>
<keyword evidence="1" id="KW-0186">Copper</keyword>
<accession>M1B1K3</accession>
<evidence type="ECO:0000256" key="1">
    <source>
        <dbReference type="RuleBase" id="RU000672"/>
    </source>
</evidence>
<reference evidence="4" key="1">
    <citation type="journal article" date="2011" name="Nature">
        <title>Genome sequence and analysis of the tuber crop potato.</title>
        <authorList>
            <consortium name="The Potato Genome Sequencing Consortium"/>
        </authorList>
    </citation>
    <scope>NUCLEOTIDE SEQUENCE [LARGE SCALE GENOMIC DNA]</scope>
    <source>
        <strain evidence="4">cv. DM1-3 516 R44</strain>
    </source>
</reference>
<evidence type="ECO:0000259" key="2">
    <source>
        <dbReference type="Pfam" id="PF01179"/>
    </source>
</evidence>
<organism evidence="3 4">
    <name type="scientific">Solanum tuberosum</name>
    <name type="common">Potato</name>
    <dbReference type="NCBI Taxonomy" id="4113"/>
    <lineage>
        <taxon>Eukaryota</taxon>
        <taxon>Viridiplantae</taxon>
        <taxon>Streptophyta</taxon>
        <taxon>Embryophyta</taxon>
        <taxon>Tracheophyta</taxon>
        <taxon>Spermatophyta</taxon>
        <taxon>Magnoliopsida</taxon>
        <taxon>eudicotyledons</taxon>
        <taxon>Gunneridae</taxon>
        <taxon>Pentapetalae</taxon>
        <taxon>asterids</taxon>
        <taxon>lamiids</taxon>
        <taxon>Solanales</taxon>
        <taxon>Solanaceae</taxon>
        <taxon>Solanoideae</taxon>
        <taxon>Solaneae</taxon>
        <taxon>Solanum</taxon>
    </lineage>
</organism>
<dbReference type="Proteomes" id="UP000011115">
    <property type="component" value="Unassembled WGS sequence"/>
</dbReference>
<dbReference type="Pfam" id="PF01179">
    <property type="entry name" value="Cu_amine_oxid"/>
    <property type="match status" value="1"/>
</dbReference>
<dbReference type="GO" id="GO:0009308">
    <property type="term" value="P:amine metabolic process"/>
    <property type="evidence" value="ECO:0007669"/>
    <property type="project" value="UniProtKB-UniRule"/>
</dbReference>
<dbReference type="EC" id="1.4.3.-" evidence="1"/>
<protein>
    <recommendedName>
        <fullName evidence="1">Amine oxidase</fullName>
        <ecNumber evidence="1">1.4.3.-</ecNumber>
    </recommendedName>
</protein>
<comment type="cofactor">
    <cofactor evidence="1">
        <name>Cu cation</name>
        <dbReference type="ChEBI" id="CHEBI:23378"/>
    </cofactor>
    <text evidence="1">Contains 1 topaquinone per subunit.</text>
</comment>
<comment type="similarity">
    <text evidence="1">Belongs to the copper/topaquinone oxidase family.</text>
</comment>
<dbReference type="InParanoid" id="M1B1K3"/>
<dbReference type="PROSITE" id="PS01165">
    <property type="entry name" value="COPPER_AMINE_OXID_2"/>
    <property type="match status" value="1"/>
</dbReference>
<dbReference type="STRING" id="4113.M1B1K3"/>
<dbReference type="EnsemblPlants" id="PGSC0003DMT400034947">
    <property type="protein sequence ID" value="PGSC0003DMT400034947"/>
    <property type="gene ID" value="PGSC0003DMG400013432"/>
</dbReference>
<dbReference type="PANTHER" id="PTHR10638">
    <property type="entry name" value="COPPER AMINE OXIDASE"/>
    <property type="match status" value="1"/>
</dbReference>
<dbReference type="OMA" id="ESCCKAN"/>
<dbReference type="Gramene" id="PGSC0003DMT400034947">
    <property type="protein sequence ID" value="PGSC0003DMT400034947"/>
    <property type="gene ID" value="PGSC0003DMG400013432"/>
</dbReference>
<keyword evidence="1" id="KW-0479">Metal-binding</keyword>
<dbReference type="PaxDb" id="4113-PGSC0003DMT400034947"/>
<reference evidence="3" key="2">
    <citation type="submission" date="2015-06" db="UniProtKB">
        <authorList>
            <consortium name="EnsemblPlants"/>
        </authorList>
    </citation>
    <scope>IDENTIFICATION</scope>
    <source>
        <strain evidence="3">DM1-3 516 R44</strain>
    </source>
</reference>
<dbReference type="AlphaFoldDB" id="M1B1K3"/>
<proteinExistence type="inferred from homology"/>
<dbReference type="eggNOG" id="KOG1186">
    <property type="taxonomic scope" value="Eukaryota"/>
</dbReference>
<evidence type="ECO:0000313" key="3">
    <source>
        <dbReference type="EnsemblPlants" id="PGSC0003DMT400034947"/>
    </source>
</evidence>
<dbReference type="InterPro" id="IPR036460">
    <property type="entry name" value="Cu_amine_oxidase_C_sf"/>
</dbReference>
<dbReference type="Gene3D" id="2.70.98.20">
    <property type="entry name" value="Copper amine oxidase, catalytic domain"/>
    <property type="match status" value="1"/>
</dbReference>
<dbReference type="InterPro" id="IPR049947">
    <property type="entry name" value="Cu_Am_Ox_Cu-bd"/>
</dbReference>
<evidence type="ECO:0000313" key="4">
    <source>
        <dbReference type="Proteomes" id="UP000011115"/>
    </source>
</evidence>
<dbReference type="GO" id="GO:0005507">
    <property type="term" value="F:copper ion binding"/>
    <property type="evidence" value="ECO:0007669"/>
    <property type="project" value="InterPro"/>
</dbReference>
<keyword evidence="1" id="KW-0801">TPQ</keyword>
<keyword evidence="4" id="KW-1185">Reference proteome</keyword>
<feature type="domain" description="Copper amine oxidase catalytic" evidence="2">
    <location>
        <begin position="1"/>
        <end position="145"/>
    </location>
</feature>
<dbReference type="GO" id="GO:0008131">
    <property type="term" value="F:primary methylamine oxidase activity"/>
    <property type="evidence" value="ECO:0007669"/>
    <property type="project" value="InterPro"/>
</dbReference>
<dbReference type="SUPFAM" id="SSF49998">
    <property type="entry name" value="Amine oxidase catalytic domain"/>
    <property type="match status" value="1"/>
</dbReference>
<sequence>MKTESEAKTNLGLEPVELLIVNSNKKTKVGNDVSYRLIPSRPAMSLLSDDDYPQRRAAYTKYQLWVTPYNKSERWAGGFYADRSHGDDGLAIWSLRNRTIKNKDIVLWYTVGLHHVPCQEDFPVMPSIYEGFELRPTNFFQRNPLLKQ</sequence>
<dbReference type="InterPro" id="IPR015798">
    <property type="entry name" value="Cu_amine_oxidase_C"/>
</dbReference>
<dbReference type="GO" id="GO:0048038">
    <property type="term" value="F:quinone binding"/>
    <property type="evidence" value="ECO:0007669"/>
    <property type="project" value="InterPro"/>
</dbReference>
<dbReference type="HOGENOM" id="CLU_011500_5_3_1"/>
<dbReference type="PANTHER" id="PTHR10638:SF40">
    <property type="entry name" value="PRIMARY AMINE OXIDASE 1"/>
    <property type="match status" value="1"/>
</dbReference>